<proteinExistence type="inferred from homology"/>
<dbReference type="OrthoDB" id="9806954at2"/>
<gene>
    <name evidence="11" type="ORF">DFR35_2171</name>
</gene>
<protein>
    <recommendedName>
        <fullName evidence="3 9">DNA repair protein RecN</fullName>
    </recommendedName>
    <alternativeName>
        <fullName evidence="8 9">Recombination protein N</fullName>
    </alternativeName>
</protein>
<keyword evidence="7 9" id="KW-0234">DNA repair</keyword>
<dbReference type="RefSeq" id="WP_121242362.1">
    <property type="nucleotide sequence ID" value="NZ_BHVV01000003.1"/>
</dbReference>
<evidence type="ECO:0000259" key="10">
    <source>
        <dbReference type="Pfam" id="PF02463"/>
    </source>
</evidence>
<comment type="function">
    <text evidence="1 9">May be involved in recombinational repair of damaged DNA.</text>
</comment>
<evidence type="ECO:0000256" key="6">
    <source>
        <dbReference type="ARBA" id="ARBA00022840"/>
    </source>
</evidence>
<dbReference type="NCBIfam" id="TIGR00634">
    <property type="entry name" value="recN"/>
    <property type="match status" value="1"/>
</dbReference>
<evidence type="ECO:0000313" key="12">
    <source>
        <dbReference type="Proteomes" id="UP000268908"/>
    </source>
</evidence>
<dbReference type="PANTHER" id="PTHR11059:SF0">
    <property type="entry name" value="DNA REPAIR PROTEIN RECN"/>
    <property type="match status" value="1"/>
</dbReference>
<dbReference type="InterPro" id="IPR027417">
    <property type="entry name" value="P-loop_NTPase"/>
</dbReference>
<dbReference type="NCBIfam" id="NF008121">
    <property type="entry name" value="PRK10869.1"/>
    <property type="match status" value="1"/>
</dbReference>
<dbReference type="AlphaFoldDB" id="A0A497XAG8"/>
<keyword evidence="5 9" id="KW-0227">DNA damage</keyword>
<evidence type="ECO:0000256" key="2">
    <source>
        <dbReference type="ARBA" id="ARBA00009441"/>
    </source>
</evidence>
<evidence type="ECO:0000256" key="7">
    <source>
        <dbReference type="ARBA" id="ARBA00023204"/>
    </source>
</evidence>
<organism evidence="11 12">
    <name type="scientific">Sulfurisoma sediminicola</name>
    <dbReference type="NCBI Taxonomy" id="1381557"/>
    <lineage>
        <taxon>Bacteria</taxon>
        <taxon>Pseudomonadati</taxon>
        <taxon>Pseudomonadota</taxon>
        <taxon>Betaproteobacteria</taxon>
        <taxon>Nitrosomonadales</taxon>
        <taxon>Sterolibacteriaceae</taxon>
        <taxon>Sulfurisoma</taxon>
    </lineage>
</organism>
<dbReference type="PIRSF" id="PIRSF003128">
    <property type="entry name" value="RecN"/>
    <property type="match status" value="1"/>
</dbReference>
<evidence type="ECO:0000256" key="4">
    <source>
        <dbReference type="ARBA" id="ARBA00022741"/>
    </source>
</evidence>
<dbReference type="CDD" id="cd03241">
    <property type="entry name" value="ABC_RecN"/>
    <property type="match status" value="2"/>
</dbReference>
<dbReference type="Proteomes" id="UP000268908">
    <property type="component" value="Unassembled WGS sequence"/>
</dbReference>
<dbReference type="Gene3D" id="3.40.50.300">
    <property type="entry name" value="P-loop containing nucleotide triphosphate hydrolases"/>
    <property type="match status" value="2"/>
</dbReference>
<dbReference type="PANTHER" id="PTHR11059">
    <property type="entry name" value="DNA REPAIR PROTEIN RECN"/>
    <property type="match status" value="1"/>
</dbReference>
<evidence type="ECO:0000256" key="9">
    <source>
        <dbReference type="PIRNR" id="PIRNR003128"/>
    </source>
</evidence>
<dbReference type="InterPro" id="IPR003395">
    <property type="entry name" value="RecF/RecN/SMC_N"/>
</dbReference>
<keyword evidence="12" id="KW-1185">Reference proteome</keyword>
<reference evidence="11 12" key="1">
    <citation type="submission" date="2018-10" db="EMBL/GenBank/DDBJ databases">
        <title>Genomic Encyclopedia of Type Strains, Phase IV (KMG-IV): sequencing the most valuable type-strain genomes for metagenomic binning, comparative biology and taxonomic classification.</title>
        <authorList>
            <person name="Goeker M."/>
        </authorList>
    </citation>
    <scope>NUCLEOTIDE SEQUENCE [LARGE SCALE GENOMIC DNA]</scope>
    <source>
        <strain evidence="11 12">DSM 26916</strain>
    </source>
</reference>
<evidence type="ECO:0000256" key="3">
    <source>
        <dbReference type="ARBA" id="ARBA00021315"/>
    </source>
</evidence>
<dbReference type="GO" id="GO:0005524">
    <property type="term" value="F:ATP binding"/>
    <property type="evidence" value="ECO:0007669"/>
    <property type="project" value="UniProtKB-KW"/>
</dbReference>
<dbReference type="Pfam" id="PF02463">
    <property type="entry name" value="SMC_N"/>
    <property type="match status" value="1"/>
</dbReference>
<evidence type="ECO:0000256" key="5">
    <source>
        <dbReference type="ARBA" id="ARBA00022763"/>
    </source>
</evidence>
<comment type="similarity">
    <text evidence="2 9">Belongs to the RecN family.</text>
</comment>
<dbReference type="FunFam" id="3.40.50.300:FF:000319">
    <property type="entry name" value="DNA repair protein RecN"/>
    <property type="match status" value="1"/>
</dbReference>
<dbReference type="GO" id="GO:0009432">
    <property type="term" value="P:SOS response"/>
    <property type="evidence" value="ECO:0007669"/>
    <property type="project" value="UniProtKB-ARBA"/>
</dbReference>
<keyword evidence="4" id="KW-0547">Nucleotide-binding</keyword>
<keyword evidence="6" id="KW-0067">ATP-binding</keyword>
<dbReference type="FunFam" id="3.40.50.300:FF:000356">
    <property type="entry name" value="DNA repair protein RecN"/>
    <property type="match status" value="1"/>
</dbReference>
<dbReference type="GO" id="GO:0043590">
    <property type="term" value="C:bacterial nucleoid"/>
    <property type="evidence" value="ECO:0007669"/>
    <property type="project" value="TreeGrafter"/>
</dbReference>
<dbReference type="GO" id="GO:0006281">
    <property type="term" value="P:DNA repair"/>
    <property type="evidence" value="ECO:0007669"/>
    <property type="project" value="UniProtKB-KW"/>
</dbReference>
<evidence type="ECO:0000256" key="8">
    <source>
        <dbReference type="ARBA" id="ARBA00033408"/>
    </source>
</evidence>
<comment type="caution">
    <text evidence="11">The sequence shown here is derived from an EMBL/GenBank/DDBJ whole genome shotgun (WGS) entry which is preliminary data.</text>
</comment>
<dbReference type="GO" id="GO:0006310">
    <property type="term" value="P:DNA recombination"/>
    <property type="evidence" value="ECO:0007669"/>
    <property type="project" value="InterPro"/>
</dbReference>
<sequence>MLRRLFVRDFVIVDSIELDFDAGFGTLTGETGAGKSILIDALSLALGERGDAALVRSGCERAEIAAEFDVGTTDPVVAWLRANDYEADDTLLLRRVVDAGGRSRAYINGLPTTLGQLREIGELLVDIHGQHAHLSLLKPDSQRRLFDAQAGLADIAREVVVRHHDWRSLHEARQKAAGDVEAMRRERDLLEWQVKELAALAFDPAQWVEDNAEHRRLSHAVSLIEGVEAALALLEESGAATELIDQAVGKVGHLVDHDPALREPAELLDGARIQLSEAAHALSRYRERLELDPGRLAELETRIEAVMVAARKHRVAPEELADPLASLQARLDELQAAADPEALAAKEAAALAHYREVAAKLTKGRAKAAKELGKAVTDAMQQLAMAGGRFEVVLEPLDAPAAFGMETVEFRVAANAGQPPRTLAKTASGGELSRIGLAIQVIASHASDAPTLIFDEVDVGIGGGVAEIVGRLLKRLGCDRQVLCVTHLPQVAAQADWQWTIAKEMRDGVTLSQVTPLDAAGRIDEIARMLGGVRITDTTRKHAREMLGL</sequence>
<feature type="domain" description="RecF/RecN/SMC N-terminal" evidence="10">
    <location>
        <begin position="2"/>
        <end position="503"/>
    </location>
</feature>
<name>A0A497XAG8_9PROT</name>
<dbReference type="EMBL" id="RCCI01000006">
    <property type="protein sequence ID" value="RLJ63544.1"/>
    <property type="molecule type" value="Genomic_DNA"/>
</dbReference>
<accession>A0A497XAG8</accession>
<dbReference type="SUPFAM" id="SSF52540">
    <property type="entry name" value="P-loop containing nucleoside triphosphate hydrolases"/>
    <property type="match status" value="1"/>
</dbReference>
<evidence type="ECO:0000313" key="11">
    <source>
        <dbReference type="EMBL" id="RLJ63544.1"/>
    </source>
</evidence>
<evidence type="ECO:0000256" key="1">
    <source>
        <dbReference type="ARBA" id="ARBA00003618"/>
    </source>
</evidence>
<dbReference type="InterPro" id="IPR004604">
    <property type="entry name" value="DNA_recomb/repair_RecN"/>
</dbReference>